<feature type="region of interest" description="Disordered" evidence="1">
    <location>
        <begin position="1"/>
        <end position="24"/>
    </location>
</feature>
<dbReference type="AlphaFoldDB" id="A0A4S4MRX0"/>
<dbReference type="Proteomes" id="UP000308730">
    <property type="component" value="Unassembled WGS sequence"/>
</dbReference>
<gene>
    <name evidence="2" type="ORF">EUX98_g6341</name>
</gene>
<dbReference type="EMBL" id="SGPM01000220">
    <property type="protein sequence ID" value="THH27851.1"/>
    <property type="molecule type" value="Genomic_DNA"/>
</dbReference>
<organism evidence="2 3">
    <name type="scientific">Antrodiella citrinella</name>
    <dbReference type="NCBI Taxonomy" id="2447956"/>
    <lineage>
        <taxon>Eukaryota</taxon>
        <taxon>Fungi</taxon>
        <taxon>Dikarya</taxon>
        <taxon>Basidiomycota</taxon>
        <taxon>Agaricomycotina</taxon>
        <taxon>Agaricomycetes</taxon>
        <taxon>Polyporales</taxon>
        <taxon>Steccherinaceae</taxon>
        <taxon>Antrodiella</taxon>
    </lineage>
</organism>
<feature type="compositionally biased region" description="Polar residues" evidence="1">
    <location>
        <begin position="1"/>
        <end position="12"/>
    </location>
</feature>
<feature type="compositionally biased region" description="Polar residues" evidence="1">
    <location>
        <begin position="82"/>
        <end position="100"/>
    </location>
</feature>
<keyword evidence="3" id="KW-1185">Reference proteome</keyword>
<sequence length="564" mass="60250">MFGFFTRSSETVDVSREPGKQPAEMVTTTTLAVDIVLPLDNDASTQDDGVASTTTGVGIVDASAEPSQAAAEPTAESETKDSSAPVSVTPPTLPESNSGKLATKLGTPVRPGRRFSWRTMSFLGGEKRDDHKVQLSSVQEREKRHQVATDHAIWERKESRSDRRARASAQVVRSFIVGPSMTPSQPKAKISSRKLEQVKSELVNPKSANRVIAQLRAMPSSDHPAGDAAQYPSGPIHAVCFAYTDADAHEKHFSKLTEDSDGIEQTTQRAMNVKSAMTSVANVTNASLSQIATLFSELHIVSLITAPDLGLETVLQGVQQITPQLMALGYATGNVILPDHSGVYPPTDRMSVITYWWGFEVALPPPSIKYLAGAPSVAHAVINFLTGLSMVNNGVREILPFIRYIAQYIDSEFNMIKQNDHGKGVVCAATWLLPPALVPRPWDFPDPPRPGAKPIGKPINEPVDGDDTTVPDPSPSSPPTERNSPVLAPPLSLPYFPASTAPNTAPPVDETPVDVAATALDESVPDVRVIPPTPPATETLRGAPEGLNVAETDISAPKAVTVSA</sequence>
<feature type="compositionally biased region" description="Low complexity" evidence="1">
    <location>
        <begin position="62"/>
        <end position="76"/>
    </location>
</feature>
<comment type="caution">
    <text evidence="2">The sequence shown here is derived from an EMBL/GenBank/DDBJ whole genome shotgun (WGS) entry which is preliminary data.</text>
</comment>
<accession>A0A4S4MRX0</accession>
<name>A0A4S4MRX0_9APHY</name>
<evidence type="ECO:0000313" key="3">
    <source>
        <dbReference type="Proteomes" id="UP000308730"/>
    </source>
</evidence>
<reference evidence="2 3" key="1">
    <citation type="submission" date="2019-02" db="EMBL/GenBank/DDBJ databases">
        <title>Genome sequencing of the rare red list fungi Antrodiella citrinella (Flaviporus citrinellus).</title>
        <authorList>
            <person name="Buettner E."/>
            <person name="Kellner H."/>
        </authorList>
    </citation>
    <scope>NUCLEOTIDE SEQUENCE [LARGE SCALE GENOMIC DNA]</scope>
    <source>
        <strain evidence="2 3">DSM 108506</strain>
    </source>
</reference>
<feature type="region of interest" description="Disordered" evidence="1">
    <location>
        <begin position="62"/>
        <end position="110"/>
    </location>
</feature>
<evidence type="ECO:0000256" key="1">
    <source>
        <dbReference type="SAM" id="MobiDB-lite"/>
    </source>
</evidence>
<evidence type="ECO:0000313" key="2">
    <source>
        <dbReference type="EMBL" id="THH27851.1"/>
    </source>
</evidence>
<feature type="region of interest" description="Disordered" evidence="1">
    <location>
        <begin position="526"/>
        <end position="545"/>
    </location>
</feature>
<protein>
    <submittedName>
        <fullName evidence="2">Uncharacterized protein</fullName>
    </submittedName>
</protein>
<proteinExistence type="predicted"/>
<feature type="region of interest" description="Disordered" evidence="1">
    <location>
        <begin position="443"/>
        <end position="492"/>
    </location>
</feature>
<dbReference type="OrthoDB" id="2434934at2759"/>